<comment type="caution">
    <text evidence="1">The sequence shown here is derived from an EMBL/GenBank/DDBJ whole genome shotgun (WGS) entry which is preliminary data.</text>
</comment>
<dbReference type="RefSeq" id="WP_106930040.1">
    <property type="nucleotide sequence ID" value="NZ_PYFT01000001.1"/>
</dbReference>
<accession>A0A2T2YFU9</accession>
<dbReference type="AlphaFoldDB" id="A0A2T2YFU9"/>
<organism evidence="1 2">
    <name type="scientific">Adhaeribacter arboris</name>
    <dbReference type="NCBI Taxonomy" id="2072846"/>
    <lineage>
        <taxon>Bacteria</taxon>
        <taxon>Pseudomonadati</taxon>
        <taxon>Bacteroidota</taxon>
        <taxon>Cytophagia</taxon>
        <taxon>Cytophagales</taxon>
        <taxon>Hymenobacteraceae</taxon>
        <taxon>Adhaeribacter</taxon>
    </lineage>
</organism>
<gene>
    <name evidence="1" type="ORF">AHMF7605_13190</name>
</gene>
<evidence type="ECO:0000313" key="2">
    <source>
        <dbReference type="Proteomes" id="UP000240357"/>
    </source>
</evidence>
<name>A0A2T2YFU9_9BACT</name>
<keyword evidence="2" id="KW-1185">Reference proteome</keyword>
<proteinExistence type="predicted"/>
<dbReference type="EMBL" id="PYFT01000001">
    <property type="protein sequence ID" value="PSR54395.1"/>
    <property type="molecule type" value="Genomic_DNA"/>
</dbReference>
<evidence type="ECO:0000313" key="1">
    <source>
        <dbReference type="EMBL" id="PSR54395.1"/>
    </source>
</evidence>
<sequence length="117" mass="13711">MVSFFTPFFHLKAAFVFIFFTLISSLQVSAQIAFTNDAQLKAETRKSRREAARIEADYKESHLNTSNFTYKKGKAGRKQVDIEEGWESYQFNATNDFNYLEPKKLKLKRKANRKKKD</sequence>
<reference evidence="1 2" key="1">
    <citation type="submission" date="2018-03" db="EMBL/GenBank/DDBJ databases">
        <title>Adhaeribacter sp. HMF7605 Genome sequencing and assembly.</title>
        <authorList>
            <person name="Kang H."/>
            <person name="Kang J."/>
            <person name="Cha I."/>
            <person name="Kim H."/>
            <person name="Joh K."/>
        </authorList>
    </citation>
    <scope>NUCLEOTIDE SEQUENCE [LARGE SCALE GENOMIC DNA]</scope>
    <source>
        <strain evidence="1 2">HMF7605</strain>
    </source>
</reference>
<dbReference type="Proteomes" id="UP000240357">
    <property type="component" value="Unassembled WGS sequence"/>
</dbReference>
<protein>
    <submittedName>
        <fullName evidence="1">Uncharacterized protein</fullName>
    </submittedName>
</protein>